<keyword evidence="7" id="KW-1185">Reference proteome</keyword>
<dbReference type="SUPFAM" id="SSF57095">
    <property type="entry name" value="Scorpion toxin-like"/>
    <property type="match status" value="1"/>
</dbReference>
<name>A0AAV8CH63_9POAL</name>
<dbReference type="AlphaFoldDB" id="A0AAV8CH63"/>
<dbReference type="Proteomes" id="UP001140206">
    <property type="component" value="Chromosome 2"/>
</dbReference>
<evidence type="ECO:0000256" key="1">
    <source>
        <dbReference type="ARBA" id="ARBA00022729"/>
    </source>
</evidence>
<dbReference type="InterPro" id="IPR008176">
    <property type="entry name" value="Defensin_plant"/>
</dbReference>
<gene>
    <name evidence="6" type="ORF">LUZ62_043386</name>
    <name evidence="5" type="ORF">LUZ62_089269</name>
</gene>
<dbReference type="EMBL" id="JAMFTS010000002">
    <property type="protein sequence ID" value="KAJ4792140.1"/>
    <property type="molecule type" value="Genomic_DNA"/>
</dbReference>
<evidence type="ECO:0000259" key="4">
    <source>
        <dbReference type="SMART" id="SM00505"/>
    </source>
</evidence>
<sequence length="76" mass="8311">MELKKASLCVLFAVLLLLASRETVPGTEAKLCRYPSSTFWGPCVSDAHCAEKCIKEGFGGGDCHGVRRRCMCQKLC</sequence>
<evidence type="ECO:0000256" key="2">
    <source>
        <dbReference type="ARBA" id="ARBA00023157"/>
    </source>
</evidence>
<dbReference type="Gene3D" id="3.30.30.10">
    <property type="entry name" value="Knottin, scorpion toxin-like"/>
    <property type="match status" value="1"/>
</dbReference>
<keyword evidence="1 3" id="KW-0732">Signal</keyword>
<dbReference type="Pfam" id="PF00304">
    <property type="entry name" value="Gamma-thionin"/>
    <property type="match status" value="1"/>
</dbReference>
<dbReference type="PANTHER" id="PTHR33147">
    <property type="entry name" value="DEFENSIN-LIKE PROTEIN 1"/>
    <property type="match status" value="1"/>
</dbReference>
<feature type="chain" id="PRO_5044716127" evidence="3">
    <location>
        <begin position="30"/>
        <end position="76"/>
    </location>
</feature>
<dbReference type="Proteomes" id="UP001140206">
    <property type="component" value="Chromosome 5"/>
</dbReference>
<organism evidence="5 7">
    <name type="scientific">Rhynchospora pubera</name>
    <dbReference type="NCBI Taxonomy" id="906938"/>
    <lineage>
        <taxon>Eukaryota</taxon>
        <taxon>Viridiplantae</taxon>
        <taxon>Streptophyta</taxon>
        <taxon>Embryophyta</taxon>
        <taxon>Tracheophyta</taxon>
        <taxon>Spermatophyta</taxon>
        <taxon>Magnoliopsida</taxon>
        <taxon>Liliopsida</taxon>
        <taxon>Poales</taxon>
        <taxon>Cyperaceae</taxon>
        <taxon>Cyperoideae</taxon>
        <taxon>Rhynchosporeae</taxon>
        <taxon>Rhynchospora</taxon>
    </lineage>
</organism>
<dbReference type="EMBL" id="JAMFTS010000005">
    <property type="protein sequence ID" value="KAJ4754864.1"/>
    <property type="molecule type" value="Genomic_DNA"/>
</dbReference>
<evidence type="ECO:0000313" key="6">
    <source>
        <dbReference type="EMBL" id="KAJ4792140.1"/>
    </source>
</evidence>
<evidence type="ECO:0000313" key="7">
    <source>
        <dbReference type="Proteomes" id="UP001140206"/>
    </source>
</evidence>
<evidence type="ECO:0000313" key="5">
    <source>
        <dbReference type="EMBL" id="KAJ4754864.1"/>
    </source>
</evidence>
<dbReference type="CDD" id="cd00107">
    <property type="entry name" value="Knot1"/>
    <property type="match status" value="1"/>
</dbReference>
<dbReference type="PANTHER" id="PTHR33147:SF130">
    <property type="entry name" value="DEFENSIN-LIKE PROTEIN 1"/>
    <property type="match status" value="1"/>
</dbReference>
<feature type="signal peptide" evidence="3">
    <location>
        <begin position="1"/>
        <end position="29"/>
    </location>
</feature>
<dbReference type="GO" id="GO:0006952">
    <property type="term" value="P:defense response"/>
    <property type="evidence" value="ECO:0007669"/>
    <property type="project" value="InterPro"/>
</dbReference>
<accession>A0AAV8CH63</accession>
<feature type="domain" description="Knottins-like" evidence="4">
    <location>
        <begin position="31"/>
        <end position="76"/>
    </location>
</feature>
<dbReference type="PRINTS" id="PR00288">
    <property type="entry name" value="PUROTHIONIN"/>
</dbReference>
<evidence type="ECO:0000256" key="3">
    <source>
        <dbReference type="SAM" id="SignalP"/>
    </source>
</evidence>
<proteinExistence type="predicted"/>
<reference evidence="5" key="1">
    <citation type="submission" date="2022-08" db="EMBL/GenBank/DDBJ databases">
        <authorList>
            <person name="Marques A."/>
        </authorList>
    </citation>
    <scope>NUCLEOTIDE SEQUENCE</scope>
    <source>
        <strain evidence="5">RhyPub2mFocal</strain>
        <tissue evidence="5">Leaves</tissue>
    </source>
</reference>
<dbReference type="PROSITE" id="PS00940">
    <property type="entry name" value="GAMMA_THIONIN"/>
    <property type="match status" value="1"/>
</dbReference>
<comment type="caution">
    <text evidence="5">The sequence shown here is derived from an EMBL/GenBank/DDBJ whole genome shotgun (WGS) entry which is preliminary data.</text>
</comment>
<dbReference type="SMART" id="SM00505">
    <property type="entry name" value="Knot1"/>
    <property type="match status" value="1"/>
</dbReference>
<protein>
    <submittedName>
        <fullName evidence="5">Defensin</fullName>
    </submittedName>
</protein>
<dbReference type="InterPro" id="IPR036574">
    <property type="entry name" value="Scorpion_toxin-like_sf"/>
</dbReference>
<dbReference type="InterPro" id="IPR003614">
    <property type="entry name" value="Knottins"/>
</dbReference>
<keyword evidence="2" id="KW-1015">Disulfide bond</keyword>